<evidence type="ECO:0000313" key="2">
    <source>
        <dbReference type="Proteomes" id="UP000321580"/>
    </source>
</evidence>
<comment type="caution">
    <text evidence="1">The sequence shown here is derived from an EMBL/GenBank/DDBJ whole genome shotgun (WGS) entry which is preliminary data.</text>
</comment>
<dbReference type="OrthoDB" id="1494294at2"/>
<dbReference type="RefSeq" id="WP_147168316.1">
    <property type="nucleotide sequence ID" value="NZ_VOOR01000032.1"/>
</dbReference>
<name>A0A5C6RK61_9BACT</name>
<accession>A0A5C6RK61</accession>
<organism evidence="1 2">
    <name type="scientific">Phaeodactylibacter luteus</name>
    <dbReference type="NCBI Taxonomy" id="1564516"/>
    <lineage>
        <taxon>Bacteria</taxon>
        <taxon>Pseudomonadati</taxon>
        <taxon>Bacteroidota</taxon>
        <taxon>Saprospiria</taxon>
        <taxon>Saprospirales</taxon>
        <taxon>Haliscomenobacteraceae</taxon>
        <taxon>Phaeodactylibacter</taxon>
    </lineage>
</organism>
<keyword evidence="2" id="KW-1185">Reference proteome</keyword>
<sequence length="273" mass="30038">MKNIGYIILIMMTVFAFSACEKEETDSLEYGLAPEKQLDMLCRALRLDGQNIEGEMPSGTGQGNALIVSHPEAVEISAGVLLFIPYTVRDTNDVCKVFLQVDGANNYWETRLIQDPSSGQPFFEILIPKFVQEGDFDLVFSIEDCNGNVSPVYSTLTSVQPAGDCDSAISGSVGITVRTFDLGEKKGEARFLYEMYSIRDRLDIRYNGDWVASTGSLFSDAVRIPNCDVMDGFVSGAGILTLNYDPSVSRTVEVYISGCFSGTLWDLRVDCPE</sequence>
<proteinExistence type="predicted"/>
<gene>
    <name evidence="1" type="ORF">FRY97_14700</name>
</gene>
<dbReference type="PROSITE" id="PS51257">
    <property type="entry name" value="PROKAR_LIPOPROTEIN"/>
    <property type="match status" value="1"/>
</dbReference>
<protein>
    <submittedName>
        <fullName evidence="1">Uncharacterized protein</fullName>
    </submittedName>
</protein>
<reference evidence="1 2" key="1">
    <citation type="submission" date="2019-08" db="EMBL/GenBank/DDBJ databases">
        <title>Genome of Phaeodactylibacter luteus.</title>
        <authorList>
            <person name="Bowman J.P."/>
        </authorList>
    </citation>
    <scope>NUCLEOTIDE SEQUENCE [LARGE SCALE GENOMIC DNA]</scope>
    <source>
        <strain evidence="1 2">KCTC 42180</strain>
    </source>
</reference>
<dbReference type="EMBL" id="VOOR01000032">
    <property type="protein sequence ID" value="TXB62295.1"/>
    <property type="molecule type" value="Genomic_DNA"/>
</dbReference>
<dbReference type="AlphaFoldDB" id="A0A5C6RK61"/>
<dbReference type="Proteomes" id="UP000321580">
    <property type="component" value="Unassembled WGS sequence"/>
</dbReference>
<evidence type="ECO:0000313" key="1">
    <source>
        <dbReference type="EMBL" id="TXB62295.1"/>
    </source>
</evidence>